<feature type="transmembrane region" description="Helical" evidence="8">
    <location>
        <begin position="554"/>
        <end position="573"/>
    </location>
</feature>
<sequence length="665" mass="75317">MAERLKDDMFTKGTVDLIAGPDAYRDLPRLISLLLPPPPPPSPPPPLSSIDKKQQNYGTNNNSHEQHQTNNNDFEEEEGEYTLPKTASNVQLSLDETYAEITPVRHNPNDVSAFVSIMRGCNNMCSYCVVPFTRGRERSREFDSIVHETQHLVEVEHVKEVILLGQNVNSYHDRCQGAILATTASSSSSSSGGGGGVSTTGYYQTSNPGFTNLYKKRGGSGYYFADLVHAISNISPELRVRFTSPHPKDYPPELLHLMAETNNVCNQIHLPAQSGSNTVLERMRRGYTREAYLTLVDDVKRIIGNEDDDDDYVAFSSDFITGFCHETEEEHEDTIKLMQEVKYDQAYMFAYSMREKTNAHRTMVDDVPSDVKQRRLQEVISVFRTNVQERNEMLEVGRLRLVLVEGEARRKKKNDSEVVGRMWSGRTDQNKRVVFPSLLLNDDDDDDDGGDEGDEGNRDRVRKLRTLTPAESEVEAFKADFWKEMNQISRRLEDQNLDDQADNDQVDDYQVDDADFNIGDWNMCERVHSNGVWCDSECRALDVFRSNEWSRSDVFLLGIMGVFMSFMMVLILHEKKKAFDEAKVYDGLDLPSPGLPPLSTGILFVLIIVAIAVLAILRFVNETLVSAVVSCILLFIYMLKMTLFDGRGGHFVGARRARLVSMDPY</sequence>
<dbReference type="SFLD" id="SFLDG01082">
    <property type="entry name" value="B12-binding_domain_containing"/>
    <property type="match status" value="1"/>
</dbReference>
<keyword evidence="8" id="KW-0472">Membrane</keyword>
<dbReference type="InterPro" id="IPR058240">
    <property type="entry name" value="rSAM_sf"/>
</dbReference>
<keyword evidence="6" id="KW-0411">Iron-sulfur</keyword>
<dbReference type="GO" id="GO:0051539">
    <property type="term" value="F:4 iron, 4 sulfur cluster binding"/>
    <property type="evidence" value="ECO:0007669"/>
    <property type="project" value="UniProtKB-KW"/>
</dbReference>
<keyword evidence="3" id="KW-0949">S-adenosyl-L-methionine</keyword>
<dbReference type="PROSITE" id="PS51918">
    <property type="entry name" value="RADICAL_SAM"/>
    <property type="match status" value="1"/>
</dbReference>
<feature type="compositionally biased region" description="Polar residues" evidence="7">
    <location>
        <begin position="55"/>
        <end position="72"/>
    </location>
</feature>
<dbReference type="GO" id="GO:0046872">
    <property type="term" value="F:metal ion binding"/>
    <property type="evidence" value="ECO:0007669"/>
    <property type="project" value="UniProtKB-KW"/>
</dbReference>
<dbReference type="PROSITE" id="PS01278">
    <property type="entry name" value="MTTASE_RADICAL"/>
    <property type="match status" value="1"/>
</dbReference>
<keyword evidence="5" id="KW-0408">Iron</keyword>
<evidence type="ECO:0000256" key="7">
    <source>
        <dbReference type="SAM" id="MobiDB-lite"/>
    </source>
</evidence>
<evidence type="ECO:0000313" key="10">
    <source>
        <dbReference type="EMBL" id="CAD9318307.1"/>
    </source>
</evidence>
<feature type="region of interest" description="Disordered" evidence="7">
    <location>
        <begin position="436"/>
        <end position="459"/>
    </location>
</feature>
<dbReference type="EMBL" id="HBGN01007428">
    <property type="protein sequence ID" value="CAD9318307.1"/>
    <property type="molecule type" value="Transcribed_RNA"/>
</dbReference>
<dbReference type="GO" id="GO:0005739">
    <property type="term" value="C:mitochondrion"/>
    <property type="evidence" value="ECO:0007669"/>
    <property type="project" value="TreeGrafter"/>
</dbReference>
<feature type="compositionally biased region" description="Pro residues" evidence="7">
    <location>
        <begin position="35"/>
        <end position="47"/>
    </location>
</feature>
<evidence type="ECO:0000256" key="5">
    <source>
        <dbReference type="ARBA" id="ARBA00023004"/>
    </source>
</evidence>
<keyword evidence="2" id="KW-0004">4Fe-4S</keyword>
<protein>
    <recommendedName>
        <fullName evidence="9">Radical SAM core domain-containing protein</fullName>
    </recommendedName>
</protein>
<evidence type="ECO:0000256" key="4">
    <source>
        <dbReference type="ARBA" id="ARBA00022723"/>
    </source>
</evidence>
<feature type="compositionally biased region" description="Acidic residues" evidence="7">
    <location>
        <begin position="441"/>
        <end position="454"/>
    </location>
</feature>
<dbReference type="InterPro" id="IPR007197">
    <property type="entry name" value="rSAM"/>
</dbReference>
<evidence type="ECO:0000256" key="3">
    <source>
        <dbReference type="ARBA" id="ARBA00022691"/>
    </source>
</evidence>
<reference evidence="10" key="1">
    <citation type="submission" date="2021-01" db="EMBL/GenBank/DDBJ databases">
        <authorList>
            <person name="Corre E."/>
            <person name="Pelletier E."/>
            <person name="Niang G."/>
            <person name="Scheremetjew M."/>
            <person name="Finn R."/>
            <person name="Kale V."/>
            <person name="Holt S."/>
            <person name="Cochrane G."/>
            <person name="Meng A."/>
            <person name="Brown T."/>
            <person name="Cohen L."/>
        </authorList>
    </citation>
    <scope>NUCLEOTIDE SEQUENCE</scope>
    <source>
        <strain evidence="10">Pop2</strain>
    </source>
</reference>
<dbReference type="InterPro" id="IPR006638">
    <property type="entry name" value="Elp3/MiaA/NifB-like_rSAM"/>
</dbReference>
<evidence type="ECO:0000259" key="9">
    <source>
        <dbReference type="PROSITE" id="PS51918"/>
    </source>
</evidence>
<organism evidence="10">
    <name type="scientific">Ditylum brightwellii</name>
    <dbReference type="NCBI Taxonomy" id="49249"/>
    <lineage>
        <taxon>Eukaryota</taxon>
        <taxon>Sar</taxon>
        <taxon>Stramenopiles</taxon>
        <taxon>Ochrophyta</taxon>
        <taxon>Bacillariophyta</taxon>
        <taxon>Mediophyceae</taxon>
        <taxon>Lithodesmiophycidae</taxon>
        <taxon>Lithodesmiales</taxon>
        <taxon>Lithodesmiaceae</taxon>
        <taxon>Ditylum</taxon>
    </lineage>
</organism>
<dbReference type="InterPro" id="IPR020612">
    <property type="entry name" value="Methylthiotransferase_CS"/>
</dbReference>
<dbReference type="Gene3D" id="3.80.30.20">
    <property type="entry name" value="tm_1862 like domain"/>
    <property type="match status" value="1"/>
</dbReference>
<evidence type="ECO:0000256" key="8">
    <source>
        <dbReference type="SAM" id="Phobius"/>
    </source>
</evidence>
<dbReference type="GO" id="GO:0035597">
    <property type="term" value="F:tRNA-2-methylthio-N(6)-dimethylallyladenosine(37) synthase activity"/>
    <property type="evidence" value="ECO:0007669"/>
    <property type="project" value="TreeGrafter"/>
</dbReference>
<dbReference type="Pfam" id="PF04055">
    <property type="entry name" value="Radical_SAM"/>
    <property type="match status" value="1"/>
</dbReference>
<feature type="region of interest" description="Disordered" evidence="7">
    <location>
        <begin position="31"/>
        <end position="80"/>
    </location>
</feature>
<dbReference type="PANTHER" id="PTHR43020">
    <property type="entry name" value="CDK5 REGULATORY SUBUNIT-ASSOCIATED PROTEIN 1"/>
    <property type="match status" value="1"/>
</dbReference>
<proteinExistence type="predicted"/>
<feature type="domain" description="Radical SAM core" evidence="9">
    <location>
        <begin position="107"/>
        <end position="390"/>
    </location>
</feature>
<keyword evidence="8" id="KW-0812">Transmembrane</keyword>
<feature type="transmembrane region" description="Helical" evidence="8">
    <location>
        <begin position="623"/>
        <end position="639"/>
    </location>
</feature>
<evidence type="ECO:0000256" key="2">
    <source>
        <dbReference type="ARBA" id="ARBA00022485"/>
    </source>
</evidence>
<dbReference type="GO" id="GO:0005829">
    <property type="term" value="C:cytosol"/>
    <property type="evidence" value="ECO:0007669"/>
    <property type="project" value="TreeGrafter"/>
</dbReference>
<dbReference type="PANTHER" id="PTHR43020:SF2">
    <property type="entry name" value="MITOCHONDRIAL TRNA METHYLTHIOTRANSFERASE CDK5RAP1"/>
    <property type="match status" value="1"/>
</dbReference>
<keyword evidence="4" id="KW-0479">Metal-binding</keyword>
<dbReference type="SMART" id="SM00729">
    <property type="entry name" value="Elp3"/>
    <property type="match status" value="1"/>
</dbReference>
<dbReference type="SFLD" id="SFLDS00029">
    <property type="entry name" value="Radical_SAM"/>
    <property type="match status" value="1"/>
</dbReference>
<evidence type="ECO:0000256" key="6">
    <source>
        <dbReference type="ARBA" id="ARBA00023014"/>
    </source>
</evidence>
<dbReference type="SUPFAM" id="SSF102114">
    <property type="entry name" value="Radical SAM enzymes"/>
    <property type="match status" value="1"/>
</dbReference>
<dbReference type="AlphaFoldDB" id="A0A7S1YSG6"/>
<gene>
    <name evidence="10" type="ORF">DBRI1063_LOCUS4737</name>
</gene>
<keyword evidence="8" id="KW-1133">Transmembrane helix</keyword>
<evidence type="ECO:0000256" key="1">
    <source>
        <dbReference type="ARBA" id="ARBA00001966"/>
    </source>
</evidence>
<accession>A0A7S1YSG6</accession>
<name>A0A7S1YSG6_9STRA</name>
<feature type="transmembrane region" description="Helical" evidence="8">
    <location>
        <begin position="594"/>
        <end position="617"/>
    </location>
</feature>
<comment type="cofactor">
    <cofactor evidence="1">
        <name>[4Fe-4S] cluster</name>
        <dbReference type="ChEBI" id="CHEBI:49883"/>
    </cofactor>
</comment>
<dbReference type="InterPro" id="IPR023404">
    <property type="entry name" value="rSAM_horseshoe"/>
</dbReference>